<gene>
    <name evidence="1" type="ORF">HPB48_026067</name>
</gene>
<comment type="caution">
    <text evidence="1">The sequence shown here is derived from an EMBL/GenBank/DDBJ whole genome shotgun (WGS) entry which is preliminary data.</text>
</comment>
<dbReference type="OrthoDB" id="8032690at2759"/>
<dbReference type="Proteomes" id="UP000821853">
    <property type="component" value="Unassembled WGS sequence"/>
</dbReference>
<dbReference type="EMBL" id="JABSTR010001555">
    <property type="protein sequence ID" value="KAH9384084.1"/>
    <property type="molecule type" value="Genomic_DNA"/>
</dbReference>
<sequence length="85" mass="9542">MHKAAHLLKAFYPQMLQSHLPSVCASSCLRGTEENFTDVNELIGSAKALFLKAPSRVRVFKEMLRDVSFPPETHRHTMGNVARSC</sequence>
<accession>A0A9J6H9V0</accession>
<evidence type="ECO:0000313" key="1">
    <source>
        <dbReference type="EMBL" id="KAH9384084.1"/>
    </source>
</evidence>
<proteinExistence type="predicted"/>
<keyword evidence="2" id="KW-1185">Reference proteome</keyword>
<protein>
    <submittedName>
        <fullName evidence="1">Uncharacterized protein</fullName>
    </submittedName>
</protein>
<name>A0A9J6H9V0_HAELO</name>
<dbReference type="AlphaFoldDB" id="A0A9J6H9V0"/>
<dbReference type="VEuPathDB" id="VectorBase:HLOH_058981"/>
<reference evidence="1 2" key="1">
    <citation type="journal article" date="2020" name="Cell">
        <title>Large-Scale Comparative Analyses of Tick Genomes Elucidate Their Genetic Diversity and Vector Capacities.</title>
        <authorList>
            <consortium name="Tick Genome and Microbiome Consortium (TIGMIC)"/>
            <person name="Jia N."/>
            <person name="Wang J."/>
            <person name="Shi W."/>
            <person name="Du L."/>
            <person name="Sun Y."/>
            <person name="Zhan W."/>
            <person name="Jiang J.F."/>
            <person name="Wang Q."/>
            <person name="Zhang B."/>
            <person name="Ji P."/>
            <person name="Bell-Sakyi L."/>
            <person name="Cui X.M."/>
            <person name="Yuan T.T."/>
            <person name="Jiang B.G."/>
            <person name="Yang W.F."/>
            <person name="Lam T.T."/>
            <person name="Chang Q.C."/>
            <person name="Ding S.J."/>
            <person name="Wang X.J."/>
            <person name="Zhu J.G."/>
            <person name="Ruan X.D."/>
            <person name="Zhao L."/>
            <person name="Wei J.T."/>
            <person name="Ye R.Z."/>
            <person name="Que T.C."/>
            <person name="Du C.H."/>
            <person name="Zhou Y.H."/>
            <person name="Cheng J.X."/>
            <person name="Dai P.F."/>
            <person name="Guo W.B."/>
            <person name="Han X.H."/>
            <person name="Huang E.J."/>
            <person name="Li L.F."/>
            <person name="Wei W."/>
            <person name="Gao Y.C."/>
            <person name="Liu J.Z."/>
            <person name="Shao H.Z."/>
            <person name="Wang X."/>
            <person name="Wang C.C."/>
            <person name="Yang T.C."/>
            <person name="Huo Q.B."/>
            <person name="Li W."/>
            <person name="Chen H.Y."/>
            <person name="Chen S.E."/>
            <person name="Zhou L.G."/>
            <person name="Ni X.B."/>
            <person name="Tian J.H."/>
            <person name="Sheng Y."/>
            <person name="Liu T."/>
            <person name="Pan Y.S."/>
            <person name="Xia L.Y."/>
            <person name="Li J."/>
            <person name="Zhao F."/>
            <person name="Cao W.C."/>
        </authorList>
    </citation>
    <scope>NUCLEOTIDE SEQUENCE [LARGE SCALE GENOMIC DNA]</scope>
    <source>
        <strain evidence="1">HaeL-2018</strain>
    </source>
</reference>
<organism evidence="1 2">
    <name type="scientific">Haemaphysalis longicornis</name>
    <name type="common">Bush tick</name>
    <dbReference type="NCBI Taxonomy" id="44386"/>
    <lineage>
        <taxon>Eukaryota</taxon>
        <taxon>Metazoa</taxon>
        <taxon>Ecdysozoa</taxon>
        <taxon>Arthropoda</taxon>
        <taxon>Chelicerata</taxon>
        <taxon>Arachnida</taxon>
        <taxon>Acari</taxon>
        <taxon>Parasitiformes</taxon>
        <taxon>Ixodida</taxon>
        <taxon>Ixodoidea</taxon>
        <taxon>Ixodidae</taxon>
        <taxon>Haemaphysalinae</taxon>
        <taxon>Haemaphysalis</taxon>
    </lineage>
</organism>
<evidence type="ECO:0000313" key="2">
    <source>
        <dbReference type="Proteomes" id="UP000821853"/>
    </source>
</evidence>